<name>A0ACB8TXN5_9APHY</name>
<gene>
    <name evidence="1" type="ORF">BDY19DRAFT_907926</name>
</gene>
<evidence type="ECO:0000313" key="1">
    <source>
        <dbReference type="EMBL" id="KAI0086734.1"/>
    </source>
</evidence>
<dbReference type="EMBL" id="MU274921">
    <property type="protein sequence ID" value="KAI0086734.1"/>
    <property type="molecule type" value="Genomic_DNA"/>
</dbReference>
<sequence length="308" mass="34342">MSSGLSESDIQQLLLEYTFSCITFSQEVNLIWGRKWSATTWLYAFTRYNEVLLSIAIFLPISSLEAGQYTIYILEVTQFFCLGLFSALRVYALMDGKILVAGIVFLLSLVPVATNLFFFVTSSLVMNSEGVFFYVSLGTRISVIIGDVIILLVTWSKTAKSYYEARQLKIKAPLATLLFRDGTFYFIVLLILNVLQVIDGNVSRQTSYNTWSLHLIHYASSLPPLIVCRFILNLRQVKPAGSLWNSGSNAGESLRFGADEEDAEEENIVEDASEAREPDVLAVARNESGEDKADQDVFAMQSGSEGHV</sequence>
<reference evidence="1" key="1">
    <citation type="journal article" date="2021" name="Environ. Microbiol.">
        <title>Gene family expansions and transcriptome signatures uncover fungal adaptations to wood decay.</title>
        <authorList>
            <person name="Hage H."/>
            <person name="Miyauchi S."/>
            <person name="Viragh M."/>
            <person name="Drula E."/>
            <person name="Min B."/>
            <person name="Chaduli D."/>
            <person name="Navarro D."/>
            <person name="Favel A."/>
            <person name="Norest M."/>
            <person name="Lesage-Meessen L."/>
            <person name="Balint B."/>
            <person name="Merenyi Z."/>
            <person name="de Eugenio L."/>
            <person name="Morin E."/>
            <person name="Martinez A.T."/>
            <person name="Baldrian P."/>
            <person name="Stursova M."/>
            <person name="Martinez M.J."/>
            <person name="Novotny C."/>
            <person name="Magnuson J.K."/>
            <person name="Spatafora J.W."/>
            <person name="Maurice S."/>
            <person name="Pangilinan J."/>
            <person name="Andreopoulos W."/>
            <person name="LaButti K."/>
            <person name="Hundley H."/>
            <person name="Na H."/>
            <person name="Kuo A."/>
            <person name="Barry K."/>
            <person name="Lipzen A."/>
            <person name="Henrissat B."/>
            <person name="Riley R."/>
            <person name="Ahrendt S."/>
            <person name="Nagy L.G."/>
            <person name="Grigoriev I.V."/>
            <person name="Martin F."/>
            <person name="Rosso M.N."/>
        </authorList>
    </citation>
    <scope>NUCLEOTIDE SEQUENCE</scope>
    <source>
        <strain evidence="1">CBS 384.51</strain>
    </source>
</reference>
<proteinExistence type="predicted"/>
<protein>
    <submittedName>
        <fullName evidence="1">Uncharacterized protein</fullName>
    </submittedName>
</protein>
<dbReference type="Proteomes" id="UP001055072">
    <property type="component" value="Unassembled WGS sequence"/>
</dbReference>
<keyword evidence="2" id="KW-1185">Reference proteome</keyword>
<evidence type="ECO:0000313" key="2">
    <source>
        <dbReference type="Proteomes" id="UP001055072"/>
    </source>
</evidence>
<comment type="caution">
    <text evidence="1">The sequence shown here is derived from an EMBL/GenBank/DDBJ whole genome shotgun (WGS) entry which is preliminary data.</text>
</comment>
<organism evidence="1 2">
    <name type="scientific">Irpex rosettiformis</name>
    <dbReference type="NCBI Taxonomy" id="378272"/>
    <lineage>
        <taxon>Eukaryota</taxon>
        <taxon>Fungi</taxon>
        <taxon>Dikarya</taxon>
        <taxon>Basidiomycota</taxon>
        <taxon>Agaricomycotina</taxon>
        <taxon>Agaricomycetes</taxon>
        <taxon>Polyporales</taxon>
        <taxon>Irpicaceae</taxon>
        <taxon>Irpex</taxon>
    </lineage>
</organism>
<accession>A0ACB8TXN5</accession>